<dbReference type="Proteomes" id="UP000442244">
    <property type="component" value="Unassembled WGS sequence"/>
</dbReference>
<reference evidence="3 4" key="1">
    <citation type="submission" date="2019-01" db="EMBL/GenBank/DDBJ databases">
        <title>Leuconostoc litchii sp. nov., a novel lactic acid bacterium isolated from lychee.</title>
        <authorList>
            <person name="Wang L.-T."/>
        </authorList>
    </citation>
    <scope>NUCLEOTIDE SEQUENCE [LARGE SCALE GENOMIC DNA]</scope>
    <source>
        <strain evidence="3 4">MB7</strain>
    </source>
</reference>
<feature type="transmembrane region" description="Helical" evidence="1">
    <location>
        <begin position="109"/>
        <end position="128"/>
    </location>
</feature>
<feature type="transmembrane region" description="Helical" evidence="1">
    <location>
        <begin position="172"/>
        <end position="193"/>
    </location>
</feature>
<keyword evidence="1" id="KW-0812">Transmembrane</keyword>
<dbReference type="GO" id="GO:0005886">
    <property type="term" value="C:plasma membrane"/>
    <property type="evidence" value="ECO:0007669"/>
    <property type="project" value="TreeGrafter"/>
</dbReference>
<evidence type="ECO:0000259" key="2">
    <source>
        <dbReference type="Pfam" id="PF06750"/>
    </source>
</evidence>
<evidence type="ECO:0000313" key="4">
    <source>
        <dbReference type="Proteomes" id="UP000442244"/>
    </source>
</evidence>
<accession>A0A6P2CSG5</accession>
<dbReference type="GO" id="GO:0006465">
    <property type="term" value="P:signal peptide processing"/>
    <property type="evidence" value="ECO:0007669"/>
    <property type="project" value="TreeGrafter"/>
</dbReference>
<keyword evidence="1" id="KW-0472">Membrane</keyword>
<dbReference type="OrthoDB" id="9789291at2"/>
<dbReference type="EMBL" id="SDGY01000001">
    <property type="protein sequence ID" value="TYC47711.1"/>
    <property type="molecule type" value="Genomic_DNA"/>
</dbReference>
<dbReference type="InterPro" id="IPR010627">
    <property type="entry name" value="Prepilin_pept_A24_N"/>
</dbReference>
<feature type="domain" description="Prepilin peptidase A24 N-terminal" evidence="2">
    <location>
        <begin position="12"/>
        <end position="87"/>
    </location>
</feature>
<sequence>MEYIFIFAINSVVVSTTICIAERLSHNISLWQKQSFCFQCRHPLVWIDMIPIFSVLVYHHRCRYCHADYGIRYVYLEIICTIIGLFFWSVPVLWLTYIILILLSLEDYLTQKIHAIILYPWLVCLITIYHDIPHLCLSISMLTLCLILVHYRHTLGDGDIPVLLVLILTSKLLSFAYILLTSCFLALTYLLFLKQKRLPFVPFLHASWIIVNLYELLYLQNF</sequence>
<evidence type="ECO:0000313" key="3">
    <source>
        <dbReference type="EMBL" id="TYC47711.1"/>
    </source>
</evidence>
<evidence type="ECO:0000256" key="1">
    <source>
        <dbReference type="SAM" id="Phobius"/>
    </source>
</evidence>
<keyword evidence="4" id="KW-1185">Reference proteome</keyword>
<dbReference type="RefSeq" id="WP_148605675.1">
    <property type="nucleotide sequence ID" value="NZ_BSUV01000001.1"/>
</dbReference>
<dbReference type="PANTHER" id="PTHR30487:SF0">
    <property type="entry name" value="PREPILIN LEADER PEPTIDASE_N-METHYLTRANSFERASE-RELATED"/>
    <property type="match status" value="1"/>
</dbReference>
<dbReference type="Pfam" id="PF06750">
    <property type="entry name" value="A24_N_bact"/>
    <property type="match status" value="1"/>
</dbReference>
<gene>
    <name evidence="3" type="ORF">ESZ47_06155</name>
</gene>
<keyword evidence="1" id="KW-1133">Transmembrane helix</keyword>
<proteinExistence type="predicted"/>
<dbReference type="PANTHER" id="PTHR30487">
    <property type="entry name" value="TYPE 4 PREPILIN-LIKE PROTEINS LEADER PEPTIDE-PROCESSING ENZYME"/>
    <property type="match status" value="1"/>
</dbReference>
<dbReference type="InterPro" id="IPR050882">
    <property type="entry name" value="Prepilin_peptidase/N-MTase"/>
</dbReference>
<protein>
    <submittedName>
        <fullName evidence="3">Prepilin peptidase</fullName>
    </submittedName>
</protein>
<feature type="transmembrane region" description="Helical" evidence="1">
    <location>
        <begin position="73"/>
        <end position="103"/>
    </location>
</feature>
<comment type="caution">
    <text evidence="3">The sequence shown here is derived from an EMBL/GenBank/DDBJ whole genome shotgun (WGS) entry which is preliminary data.</text>
</comment>
<dbReference type="AlphaFoldDB" id="A0A6P2CSG5"/>
<organism evidence="3 4">
    <name type="scientific">Leuconostoc litchii</name>
    <dbReference type="NCBI Taxonomy" id="1981069"/>
    <lineage>
        <taxon>Bacteria</taxon>
        <taxon>Bacillati</taxon>
        <taxon>Bacillota</taxon>
        <taxon>Bacilli</taxon>
        <taxon>Lactobacillales</taxon>
        <taxon>Lactobacillaceae</taxon>
        <taxon>Leuconostoc</taxon>
    </lineage>
</organism>
<feature type="transmembrane region" description="Helical" evidence="1">
    <location>
        <begin position="135"/>
        <end position="152"/>
    </location>
</feature>
<name>A0A6P2CSG5_9LACO</name>
<dbReference type="GO" id="GO:0004190">
    <property type="term" value="F:aspartic-type endopeptidase activity"/>
    <property type="evidence" value="ECO:0007669"/>
    <property type="project" value="TreeGrafter"/>
</dbReference>
<feature type="transmembrane region" description="Helical" evidence="1">
    <location>
        <begin position="200"/>
        <end position="219"/>
    </location>
</feature>